<organism evidence="1 2">
    <name type="scientific">Eretmocerus hayati</name>
    <dbReference type="NCBI Taxonomy" id="131215"/>
    <lineage>
        <taxon>Eukaryota</taxon>
        <taxon>Metazoa</taxon>
        <taxon>Ecdysozoa</taxon>
        <taxon>Arthropoda</taxon>
        <taxon>Hexapoda</taxon>
        <taxon>Insecta</taxon>
        <taxon>Pterygota</taxon>
        <taxon>Neoptera</taxon>
        <taxon>Endopterygota</taxon>
        <taxon>Hymenoptera</taxon>
        <taxon>Apocrita</taxon>
        <taxon>Proctotrupomorpha</taxon>
        <taxon>Chalcidoidea</taxon>
        <taxon>Aphelinidae</taxon>
        <taxon>Aphelininae</taxon>
        <taxon>Eretmocerus</taxon>
    </lineage>
</organism>
<sequence>MNLVDRTIVGSDDCLFLNVYAKSLGKDKRRPVMVWIHGGGFQFGSGNDDESGPDYLIAKDIILVTINYRLGVLGFLNLGSKVASGNQGLKDQVMALQWVRDNIFNFGGDPHNVTIFGESAGGASVHYLSLSPLAKGLFHKAIIQSGVIFNPWATKLRDEMKKMAYKLCEILGKKARDDVEIVNFLRSIDVQKLVEAQEKCLTLQEQKKLMFAFVPGADAESKSPFMPFDPTEAAQQGVQLPLLIGCTSREGIIFHQFLKEDFMSKSITDFRQCLQPNVSTMMKMYDRTIDDLRHFYLNDDELNENNHENMADLLGDVCFVEGIHRAIKIQVEKSSAPTYFYRYTYDRISSGYKKSIDTSLKGATHQDELVHLFRTKKFEKSDHPQVSDAIPSVQVMELMVELWVNFASTGRPTPTLSESIPFYWQPVTNDSILRHLNICEEPRMEVTLSLEQMYSAHKIPSNGQ</sequence>
<gene>
    <name evidence="1" type="ORF">QAD02_018660</name>
</gene>
<evidence type="ECO:0000313" key="1">
    <source>
        <dbReference type="EMBL" id="KAJ8682868.1"/>
    </source>
</evidence>
<accession>A0ACC2PHD0</accession>
<dbReference type="Proteomes" id="UP001239111">
    <property type="component" value="Chromosome 1"/>
</dbReference>
<protein>
    <submittedName>
        <fullName evidence="1">Uncharacterized protein</fullName>
    </submittedName>
</protein>
<name>A0ACC2PHD0_9HYME</name>
<comment type="caution">
    <text evidence="1">The sequence shown here is derived from an EMBL/GenBank/DDBJ whole genome shotgun (WGS) entry which is preliminary data.</text>
</comment>
<proteinExistence type="predicted"/>
<keyword evidence="2" id="KW-1185">Reference proteome</keyword>
<reference evidence="1" key="1">
    <citation type="submission" date="2023-04" db="EMBL/GenBank/DDBJ databases">
        <title>A chromosome-level genome assembly of the parasitoid wasp Eretmocerus hayati.</title>
        <authorList>
            <person name="Zhong Y."/>
            <person name="Liu S."/>
            <person name="Liu Y."/>
        </authorList>
    </citation>
    <scope>NUCLEOTIDE SEQUENCE</scope>
    <source>
        <strain evidence="1">ZJU_SS_LIU_2023</strain>
    </source>
</reference>
<dbReference type="EMBL" id="CM056741">
    <property type="protein sequence ID" value="KAJ8682868.1"/>
    <property type="molecule type" value="Genomic_DNA"/>
</dbReference>
<evidence type="ECO:0000313" key="2">
    <source>
        <dbReference type="Proteomes" id="UP001239111"/>
    </source>
</evidence>